<dbReference type="GeneID" id="136804139"/>
<sequence length="407" mass="48902">MRSFTNVVIIILILIIYNVAFTTQIDFTNLKCTDRRNVTVMINSLDWLQAEKILFYISELVFTEECFMINLYLNEEERIVQLRKDTNLNNIERNFLLKEINGEGKFMFTANFIAPLEEHRVIRVIDNLRNEKIQGNGSMKQSFVYLTDHTNQEKIYSSLRYLQDEMSWDIIIYCRSYLCPFQGWIAPHRLIFFQQERAFQASEYKNLIDVIKEPNYDRYKFYQALKLEPEFFNETCLQNVNKIHIAMKYNQELYLPLALRIVKRENERRKQTNSTMNPLEIIFYSNHMSDTRSWDAILDNLQPKGQNVKLFGTWTRHPLYVRNNYWYNTKPNYSDYYVPGEFYFNILGGQLSSFDCEFFRGFISMQKVYRIEQSPRTDRCFDRVKVPMFEKPDELYGLINKFLCKHG</sequence>
<protein>
    <submittedName>
        <fullName evidence="1">Uncharacterized protein</fullName>
    </submittedName>
</protein>
<accession>A0A7M6DP22</accession>
<organism evidence="1 2">
    <name type="scientific">Clytia hemisphaerica</name>
    <dbReference type="NCBI Taxonomy" id="252671"/>
    <lineage>
        <taxon>Eukaryota</taxon>
        <taxon>Metazoa</taxon>
        <taxon>Cnidaria</taxon>
        <taxon>Hydrozoa</taxon>
        <taxon>Hydroidolina</taxon>
        <taxon>Leptothecata</taxon>
        <taxon>Obeliida</taxon>
        <taxon>Clytiidae</taxon>
        <taxon>Clytia</taxon>
    </lineage>
</organism>
<proteinExistence type="predicted"/>
<dbReference type="AlphaFoldDB" id="A0A7M6DP22"/>
<reference evidence="1" key="1">
    <citation type="submission" date="2021-01" db="UniProtKB">
        <authorList>
            <consortium name="EnsemblMetazoa"/>
        </authorList>
    </citation>
    <scope>IDENTIFICATION</scope>
</reference>
<dbReference type="Proteomes" id="UP000594262">
    <property type="component" value="Unplaced"/>
</dbReference>
<dbReference type="RefSeq" id="XP_066916976.1">
    <property type="nucleotide sequence ID" value="XM_067060875.1"/>
</dbReference>
<name>A0A7M6DP22_9CNID</name>
<dbReference type="EnsemblMetazoa" id="CLYHEMT019204.1">
    <property type="protein sequence ID" value="CLYHEMP019204.1"/>
    <property type="gene ID" value="CLYHEMG019204"/>
</dbReference>
<keyword evidence="2" id="KW-1185">Reference proteome</keyword>
<evidence type="ECO:0000313" key="2">
    <source>
        <dbReference type="Proteomes" id="UP000594262"/>
    </source>
</evidence>
<evidence type="ECO:0000313" key="1">
    <source>
        <dbReference type="EnsemblMetazoa" id="CLYHEMP019204.1"/>
    </source>
</evidence>